<organism evidence="1 2">
    <name type="scientific">Paraflavisolibacter caeni</name>
    <dbReference type="NCBI Taxonomy" id="2982496"/>
    <lineage>
        <taxon>Bacteria</taxon>
        <taxon>Pseudomonadati</taxon>
        <taxon>Bacteroidota</taxon>
        <taxon>Chitinophagia</taxon>
        <taxon>Chitinophagales</taxon>
        <taxon>Chitinophagaceae</taxon>
        <taxon>Paraflavisolibacter</taxon>
    </lineage>
</organism>
<sequence>MKSIRAFRNVLLCVKLNFILFNCLLSFLPACKTVPVKREIKAVQEISSISPTQKFVKTHMKDGKVYILHHWVYDSARYVMAGYGSLLDINRNVMETRGGEKRTKDEPFTIPLTEVALLETNDPGPSIAGGLGIVTGITAGFTIFCIANPKACFGSCPTFYADNGDTLALQAEGFSTSISPSLEKNDIDMLYSARYKKDFALVVTNEALETHSIRFAHILAFEKQGTERVFVSADGSFYKCNNVYQPTSCKSDSGDCMNKIQSVDGDEYYSMADADNLNSKEEIIVSFNTEQAQELGLVIGKRQTLLTTFLMYQGLAYMGNSAAYWLAEMERGKIARRETVFDLLGGIEVFAKDENGNWQPEGKLHETGPIATDFNIVPLASKHLGRVDLKLRLNKGLWRIDYLGLATISGKVSPTVIQPYAVETIKGMESNPLGKLTREQEYLVTYPGDSYKIKYQLPYNNAELFLDSRGYYLEWIRTEWMNEQNFRKLHLMVNKPSLYLKRAARPYKKIEPTMEKTFWNSRYVQK</sequence>
<comment type="caution">
    <text evidence="1">The sequence shown here is derived from an EMBL/GenBank/DDBJ whole genome shotgun (WGS) entry which is preliminary data.</text>
</comment>
<evidence type="ECO:0000313" key="1">
    <source>
        <dbReference type="EMBL" id="MCU7549648.1"/>
    </source>
</evidence>
<dbReference type="Proteomes" id="UP001155483">
    <property type="component" value="Unassembled WGS sequence"/>
</dbReference>
<dbReference type="RefSeq" id="WP_279297089.1">
    <property type="nucleotide sequence ID" value="NZ_JAOTIF010000006.1"/>
</dbReference>
<evidence type="ECO:0000313" key="2">
    <source>
        <dbReference type="Proteomes" id="UP001155483"/>
    </source>
</evidence>
<name>A0A9X2XXT0_9BACT</name>
<gene>
    <name evidence="1" type="ORF">OCK74_11015</name>
</gene>
<protein>
    <submittedName>
        <fullName evidence="1">Uncharacterized protein</fullName>
    </submittedName>
</protein>
<reference evidence="1" key="2">
    <citation type="submission" date="2023-04" db="EMBL/GenBank/DDBJ databases">
        <title>Paracnuella aquatica gen. nov., sp. nov., a member of the family Chitinophagaceae isolated from a hot spring.</title>
        <authorList>
            <person name="Wang C."/>
        </authorList>
    </citation>
    <scope>NUCLEOTIDE SEQUENCE</scope>
    <source>
        <strain evidence="1">LB-8</strain>
    </source>
</reference>
<dbReference type="AlphaFoldDB" id="A0A9X2XXT0"/>
<dbReference type="EMBL" id="JAOTIF010000006">
    <property type="protein sequence ID" value="MCU7549648.1"/>
    <property type="molecule type" value="Genomic_DNA"/>
</dbReference>
<keyword evidence="2" id="KW-1185">Reference proteome</keyword>
<reference evidence="1" key="1">
    <citation type="submission" date="2022-09" db="EMBL/GenBank/DDBJ databases">
        <authorList>
            <person name="Yuan C."/>
            <person name="Ke Z."/>
        </authorList>
    </citation>
    <scope>NUCLEOTIDE SEQUENCE</scope>
    <source>
        <strain evidence="1">LB-8</strain>
    </source>
</reference>
<proteinExistence type="predicted"/>
<accession>A0A9X2XXT0</accession>